<keyword evidence="1" id="KW-0472">Membrane</keyword>
<evidence type="ECO:0000313" key="2">
    <source>
        <dbReference type="EMBL" id="MCG4564920.1"/>
    </source>
</evidence>
<sequence length="68" mass="7942">MLVKGIIFILLGIYVIISDKYNLKSNESGREIVKNEDIKKDRFYKYKFVIGIFSVVLGVFSVLNYILY</sequence>
<proteinExistence type="predicted"/>
<keyword evidence="1" id="KW-0812">Transmembrane</keyword>
<dbReference type="RefSeq" id="WP_216382970.1">
    <property type="nucleotide sequence ID" value="NZ_JAHLOA010000001.1"/>
</dbReference>
<evidence type="ECO:0000313" key="3">
    <source>
        <dbReference type="Proteomes" id="UP001108123"/>
    </source>
</evidence>
<organism evidence="2 3">
    <name type="scientific">Anaerosalibacter bizertensis</name>
    <dbReference type="NCBI Taxonomy" id="932217"/>
    <lineage>
        <taxon>Bacteria</taxon>
        <taxon>Bacillati</taxon>
        <taxon>Bacillota</taxon>
        <taxon>Tissierellia</taxon>
        <taxon>Tissierellales</taxon>
        <taxon>Sporanaerobacteraceae</taxon>
        <taxon>Anaerosalibacter</taxon>
    </lineage>
</organism>
<dbReference type="AlphaFoldDB" id="A0A9Q4ACE1"/>
<feature type="transmembrane region" description="Helical" evidence="1">
    <location>
        <begin position="44"/>
        <end position="67"/>
    </location>
</feature>
<protein>
    <submittedName>
        <fullName evidence="2">Uncharacterized protein</fullName>
    </submittedName>
</protein>
<reference evidence="2" key="1">
    <citation type="submission" date="2022-01" db="EMBL/GenBank/DDBJ databases">
        <title>Collection of gut derived symbiotic bacterial strains cultured from healthy donors.</title>
        <authorList>
            <person name="Lin H."/>
            <person name="Kohout C."/>
            <person name="Waligurski E."/>
            <person name="Pamer E.G."/>
        </authorList>
    </citation>
    <scope>NUCLEOTIDE SEQUENCE</scope>
    <source>
        <strain evidence="2">MSK.14.39</strain>
    </source>
</reference>
<keyword evidence="1" id="KW-1133">Transmembrane helix</keyword>
<keyword evidence="3" id="KW-1185">Reference proteome</keyword>
<name>A0A9Q4ACE1_9FIRM</name>
<gene>
    <name evidence="2" type="ORF">L0P62_05590</name>
</gene>
<comment type="caution">
    <text evidence="2">The sequence shown here is derived from an EMBL/GenBank/DDBJ whole genome shotgun (WGS) entry which is preliminary data.</text>
</comment>
<dbReference type="EMBL" id="JAKNID010000015">
    <property type="protein sequence ID" value="MCG4564920.1"/>
    <property type="molecule type" value="Genomic_DNA"/>
</dbReference>
<dbReference type="Proteomes" id="UP001108123">
    <property type="component" value="Unassembled WGS sequence"/>
</dbReference>
<accession>A0A9Q4ACE1</accession>
<evidence type="ECO:0000256" key="1">
    <source>
        <dbReference type="SAM" id="Phobius"/>
    </source>
</evidence>